<sequence length="371" mass="42598">MRKLGISIYPEKSTIEELKSYIKKAHTAGFSRIFSCLLSVDSKNKDQLIKEFSEINEFAKNLGFEIIVDISPKVFTDLGIGYDDLSFFKDMKADGIRLDYGYGGNEESLMTFNPHDLSIEVNMSNNTHYIETIMDFLPNQYNLRGCHNFYPHRYSGLNMDYFLECTQRFKKFGLKTAAFVTSQSSNSYGPWPVTEGLPTLEEHRDLPLVLQIKHFISLNLVDDIIISNCFASNEEFKAIKGLDLNKLCLDVELIENIPQIEKQIVLNEPHYNRGDFSGNLVRSTMSRVKYKGHSFEVFNTPDVIRKGDIIIESDLYGHYAGELQIALTDMQNTGKSNVVGKVVTEELFLLDTIKPWQKFYFRKRDVMDAKC</sequence>
<organism evidence="3 4">
    <name type="scientific">Vagococcus lutrae LBD1</name>
    <dbReference type="NCBI Taxonomy" id="1408226"/>
    <lineage>
        <taxon>Bacteria</taxon>
        <taxon>Bacillati</taxon>
        <taxon>Bacillota</taxon>
        <taxon>Bacilli</taxon>
        <taxon>Lactobacillales</taxon>
        <taxon>Enterococcaceae</taxon>
        <taxon>Vagococcus</taxon>
    </lineage>
</organism>
<dbReference type="RefSeq" id="WP_023605873.1">
    <property type="nucleotide sequence ID" value="NZ_AYSH01000007.1"/>
</dbReference>
<dbReference type="AlphaFoldDB" id="V6Q6J4"/>
<dbReference type="Gene3D" id="3.20.20.70">
    <property type="entry name" value="Aldolase class I"/>
    <property type="match status" value="1"/>
</dbReference>
<dbReference type="PATRIC" id="fig|1408226.3.peg.516"/>
<dbReference type="InterPro" id="IPR043894">
    <property type="entry name" value="MupG_C"/>
</dbReference>
<protein>
    <recommendedName>
        <fullName evidence="5">Outer surface protein</fullName>
    </recommendedName>
</protein>
<dbReference type="InterPro" id="IPR017853">
    <property type="entry name" value="GH"/>
</dbReference>
<keyword evidence="4" id="KW-1185">Reference proteome</keyword>
<evidence type="ECO:0000313" key="4">
    <source>
        <dbReference type="Proteomes" id="UP000018126"/>
    </source>
</evidence>
<feature type="domain" description="6-phospho-N-acetylmuramidase C-terminal" evidence="1">
    <location>
        <begin position="247"/>
        <end position="362"/>
    </location>
</feature>
<dbReference type="Proteomes" id="UP000018126">
    <property type="component" value="Unassembled WGS sequence"/>
</dbReference>
<proteinExistence type="predicted"/>
<evidence type="ECO:0008006" key="5">
    <source>
        <dbReference type="Google" id="ProtNLM"/>
    </source>
</evidence>
<gene>
    <name evidence="3" type="ORF">T233_00529</name>
</gene>
<dbReference type="EMBL" id="AYSH01000007">
    <property type="protein sequence ID" value="EST90387.1"/>
    <property type="molecule type" value="Genomic_DNA"/>
</dbReference>
<dbReference type="Pfam" id="PF19200">
    <property type="entry name" value="MupG_N"/>
    <property type="match status" value="1"/>
</dbReference>
<evidence type="ECO:0000259" key="1">
    <source>
        <dbReference type="Pfam" id="PF05913"/>
    </source>
</evidence>
<feature type="domain" description="6-phospho-N-acetylmuramidase N-terminal" evidence="2">
    <location>
        <begin position="4"/>
        <end position="240"/>
    </location>
</feature>
<dbReference type="InterPro" id="IPR043797">
    <property type="entry name" value="MupG_N"/>
</dbReference>
<dbReference type="STRING" id="1408226.T233_00529"/>
<evidence type="ECO:0000259" key="2">
    <source>
        <dbReference type="Pfam" id="PF19200"/>
    </source>
</evidence>
<dbReference type="InterPro" id="IPR008589">
    <property type="entry name" value="MupG"/>
</dbReference>
<name>V6Q6J4_9ENTE</name>
<dbReference type="Gene3D" id="2.40.100.10">
    <property type="entry name" value="Cyclophilin-like"/>
    <property type="match status" value="1"/>
</dbReference>
<comment type="caution">
    <text evidence="3">The sequence shown here is derived from an EMBL/GenBank/DDBJ whole genome shotgun (WGS) entry which is preliminary data.</text>
</comment>
<dbReference type="SUPFAM" id="SSF50891">
    <property type="entry name" value="Cyclophilin-like"/>
    <property type="match status" value="1"/>
</dbReference>
<dbReference type="eggNOG" id="COG3589">
    <property type="taxonomic scope" value="Bacteria"/>
</dbReference>
<evidence type="ECO:0000313" key="3">
    <source>
        <dbReference type="EMBL" id="EST90387.1"/>
    </source>
</evidence>
<accession>V6Q6J4</accession>
<dbReference type="InterPro" id="IPR029000">
    <property type="entry name" value="Cyclophilin-like_dom_sf"/>
</dbReference>
<dbReference type="InterPro" id="IPR013785">
    <property type="entry name" value="Aldolase_TIM"/>
</dbReference>
<dbReference type="PANTHER" id="PTHR38435">
    <property type="match status" value="1"/>
</dbReference>
<dbReference type="PANTHER" id="PTHR38435:SF1">
    <property type="entry name" value="DUF871 DOMAIN-CONTAINING PROTEIN"/>
    <property type="match status" value="1"/>
</dbReference>
<dbReference type="SUPFAM" id="SSF51445">
    <property type="entry name" value="(Trans)glycosidases"/>
    <property type="match status" value="1"/>
</dbReference>
<dbReference type="Pfam" id="PF05913">
    <property type="entry name" value="MupG_C"/>
    <property type="match status" value="1"/>
</dbReference>
<reference evidence="3 4" key="1">
    <citation type="journal article" date="2013" name="Genome Announc.">
        <title>High-Quality Draft Genome Sequence of Vagococcus lutrae Strain LBD1, Isolated from the Largemouth Bass Micropterus salmoides.</title>
        <authorList>
            <person name="Lebreton F."/>
            <person name="Valentino M.D."/>
            <person name="Duncan L.B."/>
            <person name="Zeng Q."/>
            <person name="Manson McGuire A."/>
            <person name="Earl A.M."/>
            <person name="Gilmore M.S."/>
        </authorList>
    </citation>
    <scope>NUCLEOTIDE SEQUENCE [LARGE SCALE GENOMIC DNA]</scope>
    <source>
        <strain evidence="3 4">LBD1</strain>
    </source>
</reference>